<dbReference type="AlphaFoldDB" id="A0ABD1GL30"/>
<proteinExistence type="predicted"/>
<evidence type="ECO:0000313" key="2">
    <source>
        <dbReference type="Proteomes" id="UP001567538"/>
    </source>
</evidence>
<dbReference type="Proteomes" id="UP001567538">
    <property type="component" value="Unassembled WGS sequence"/>
</dbReference>
<sequence>MSNLMMRSGATILGGEEKSPKYWLLATPATKVVLERTKAKLRLGCQLFGAKLRSAINPKTKGKDEGIDSCWRVWH</sequence>
<dbReference type="EMBL" id="JBEAFC010000008">
    <property type="protein sequence ID" value="KAL1544712.1"/>
    <property type="molecule type" value="Genomic_DNA"/>
</dbReference>
<keyword evidence="2" id="KW-1185">Reference proteome</keyword>
<reference evidence="1 2" key="1">
    <citation type="submission" date="2024-06" db="EMBL/GenBank/DDBJ databases">
        <title>A chromosome level genome sequence of Diviner's sage (Salvia divinorum).</title>
        <authorList>
            <person name="Ford S.A."/>
            <person name="Ro D.-K."/>
            <person name="Ness R.W."/>
            <person name="Phillips M.A."/>
        </authorList>
    </citation>
    <scope>NUCLEOTIDE SEQUENCE [LARGE SCALE GENOMIC DNA]</scope>
    <source>
        <strain evidence="1">SAF-2024a</strain>
        <tissue evidence="1">Leaf</tissue>
    </source>
</reference>
<evidence type="ECO:0000313" key="1">
    <source>
        <dbReference type="EMBL" id="KAL1544712.1"/>
    </source>
</evidence>
<name>A0ABD1GL30_SALDI</name>
<protein>
    <submittedName>
        <fullName evidence="1">Uncharacterized protein</fullName>
    </submittedName>
</protein>
<accession>A0ABD1GL30</accession>
<comment type="caution">
    <text evidence="1">The sequence shown here is derived from an EMBL/GenBank/DDBJ whole genome shotgun (WGS) entry which is preliminary data.</text>
</comment>
<organism evidence="1 2">
    <name type="scientific">Salvia divinorum</name>
    <name type="common">Maria pastora</name>
    <name type="synonym">Diviner's sage</name>
    <dbReference type="NCBI Taxonomy" id="28513"/>
    <lineage>
        <taxon>Eukaryota</taxon>
        <taxon>Viridiplantae</taxon>
        <taxon>Streptophyta</taxon>
        <taxon>Embryophyta</taxon>
        <taxon>Tracheophyta</taxon>
        <taxon>Spermatophyta</taxon>
        <taxon>Magnoliopsida</taxon>
        <taxon>eudicotyledons</taxon>
        <taxon>Gunneridae</taxon>
        <taxon>Pentapetalae</taxon>
        <taxon>asterids</taxon>
        <taxon>lamiids</taxon>
        <taxon>Lamiales</taxon>
        <taxon>Lamiaceae</taxon>
        <taxon>Nepetoideae</taxon>
        <taxon>Mentheae</taxon>
        <taxon>Salviinae</taxon>
        <taxon>Salvia</taxon>
        <taxon>Salvia subgen. Calosphace</taxon>
    </lineage>
</organism>
<gene>
    <name evidence="1" type="ORF">AAHA92_21528</name>
</gene>